<dbReference type="Pfam" id="PF12728">
    <property type="entry name" value="HTH_17"/>
    <property type="match status" value="1"/>
</dbReference>
<dbReference type="KEGG" id="ckw:CKALI_06485"/>
<dbReference type="Proteomes" id="UP000427071">
    <property type="component" value="Chromosome"/>
</dbReference>
<dbReference type="AlphaFoldDB" id="A0A6B8VTS4"/>
<sequence length="70" mass="7800">MSTGFSHADTEPYVTLQDASKHFAVSDKLLRRMIAQKQIPAYRIGGRCRGPIRLKISEIESAMYPMGAAM</sequence>
<keyword evidence="3" id="KW-1185">Reference proteome</keyword>
<protein>
    <recommendedName>
        <fullName evidence="1">Helix-turn-helix domain-containing protein</fullName>
    </recommendedName>
</protein>
<feature type="domain" description="Helix-turn-helix" evidence="1">
    <location>
        <begin position="13"/>
        <end position="49"/>
    </location>
</feature>
<accession>A0A6B8VTS4</accession>
<dbReference type="RefSeq" id="WP_156192513.1">
    <property type="nucleotide sequence ID" value="NZ_CP046452.1"/>
</dbReference>
<reference evidence="3" key="1">
    <citation type="submission" date="2019-11" db="EMBL/GenBank/DDBJ databases">
        <title>Complete genome sequence of Corynebacterium kalinowskii 1959, a novel Corynebacterium species isolated from soil of a small paddock in Vilsendorf, Germany.</title>
        <authorList>
            <person name="Schaffert L."/>
            <person name="Ruwe M."/>
            <person name="Milse J."/>
            <person name="Hanuschka K."/>
            <person name="Ortseifen V."/>
            <person name="Droste J."/>
            <person name="Brandt D."/>
            <person name="Schlueter L."/>
            <person name="Kutter Y."/>
            <person name="Vinke S."/>
            <person name="Viehoefer P."/>
            <person name="Jacob L."/>
            <person name="Luebke N.-C."/>
            <person name="Schulte-Berndt E."/>
            <person name="Hain C."/>
            <person name="Linder M."/>
            <person name="Schmidt P."/>
            <person name="Wollenschlaeger L."/>
            <person name="Luttermann T."/>
            <person name="Thieme E."/>
            <person name="Hassa J."/>
            <person name="Haak M."/>
            <person name="Wittchen M."/>
            <person name="Mentz A."/>
            <person name="Persicke M."/>
            <person name="Busche T."/>
            <person name="Ruckert C."/>
        </authorList>
    </citation>
    <scope>NUCLEOTIDE SEQUENCE [LARGE SCALE GENOMIC DNA]</scope>
    <source>
        <strain evidence="3">1959</strain>
    </source>
</reference>
<name>A0A6B8VTS4_9CORY</name>
<organism evidence="2 3">
    <name type="scientific">Corynebacterium kalinowskii</name>
    <dbReference type="NCBI Taxonomy" id="2675216"/>
    <lineage>
        <taxon>Bacteria</taxon>
        <taxon>Bacillati</taxon>
        <taxon>Actinomycetota</taxon>
        <taxon>Actinomycetes</taxon>
        <taxon>Mycobacteriales</taxon>
        <taxon>Corynebacteriaceae</taxon>
        <taxon>Corynebacterium</taxon>
    </lineage>
</organism>
<gene>
    <name evidence="2" type="ORF">CKALI_06485</name>
</gene>
<proteinExistence type="predicted"/>
<evidence type="ECO:0000259" key="1">
    <source>
        <dbReference type="Pfam" id="PF12728"/>
    </source>
</evidence>
<evidence type="ECO:0000313" key="2">
    <source>
        <dbReference type="EMBL" id="QGU02166.1"/>
    </source>
</evidence>
<dbReference type="EMBL" id="CP046452">
    <property type="protein sequence ID" value="QGU02166.1"/>
    <property type="molecule type" value="Genomic_DNA"/>
</dbReference>
<dbReference type="InterPro" id="IPR041657">
    <property type="entry name" value="HTH_17"/>
</dbReference>
<evidence type="ECO:0000313" key="3">
    <source>
        <dbReference type="Proteomes" id="UP000427071"/>
    </source>
</evidence>